<dbReference type="FunFam" id="3.90.470.10:FF:000001">
    <property type="entry name" value="50S ribosomal protein L22"/>
    <property type="match status" value="1"/>
</dbReference>
<evidence type="ECO:0000256" key="6">
    <source>
        <dbReference type="ARBA" id="ARBA00022980"/>
    </source>
</evidence>
<organism evidence="14 15">
    <name type="scientific">Carnobacterium divergens DSM 20623</name>
    <dbReference type="NCBI Taxonomy" id="1449336"/>
    <lineage>
        <taxon>Bacteria</taxon>
        <taxon>Bacillati</taxon>
        <taxon>Bacillota</taxon>
        <taxon>Bacilli</taxon>
        <taxon>Lactobacillales</taxon>
        <taxon>Carnobacteriaceae</taxon>
        <taxon>Carnobacterium</taxon>
    </lineage>
</organism>
<evidence type="ECO:0000256" key="1">
    <source>
        <dbReference type="ARBA" id="ARBA00003478"/>
    </source>
</evidence>
<dbReference type="GO" id="GO:0006412">
    <property type="term" value="P:translation"/>
    <property type="evidence" value="ECO:0007669"/>
    <property type="project" value="UniProtKB-UniRule"/>
</dbReference>
<evidence type="ECO:0000256" key="4">
    <source>
        <dbReference type="ARBA" id="ARBA00022730"/>
    </source>
</evidence>
<dbReference type="AlphaFoldDB" id="A0A0R2I5C4"/>
<dbReference type="InterPro" id="IPR005727">
    <property type="entry name" value="Ribosomal_uL22_bac/chlpt-type"/>
</dbReference>
<dbReference type="NCBIfam" id="TIGR01044">
    <property type="entry name" value="rplV_bact"/>
    <property type="match status" value="1"/>
</dbReference>
<accession>A0A0R2I5C4</accession>
<dbReference type="InterPro" id="IPR018260">
    <property type="entry name" value="Ribosomal_uL22_CS"/>
</dbReference>
<dbReference type="RefSeq" id="WP_034572121.1">
    <property type="nucleotide sequence ID" value="NZ_JQBS01000017.1"/>
</dbReference>
<dbReference type="HAMAP" id="MF_01331_B">
    <property type="entry name" value="Ribosomal_uL22_B"/>
    <property type="match status" value="1"/>
</dbReference>
<dbReference type="InterPro" id="IPR047867">
    <property type="entry name" value="Ribosomal_uL22_bac/org-type"/>
</dbReference>
<evidence type="ECO:0000256" key="12">
    <source>
        <dbReference type="RuleBase" id="RU004006"/>
    </source>
</evidence>
<keyword evidence="5 10" id="KW-0694">RNA-binding</keyword>
<evidence type="ECO:0000313" key="15">
    <source>
        <dbReference type="Proteomes" id="UP000051658"/>
    </source>
</evidence>
<dbReference type="Pfam" id="PF00237">
    <property type="entry name" value="Ribosomal_L22"/>
    <property type="match status" value="1"/>
</dbReference>
<evidence type="ECO:0000256" key="11">
    <source>
        <dbReference type="RuleBase" id="RU004005"/>
    </source>
</evidence>
<dbReference type="GO" id="GO:0003735">
    <property type="term" value="F:structural constituent of ribosome"/>
    <property type="evidence" value="ECO:0007669"/>
    <property type="project" value="InterPro"/>
</dbReference>
<gene>
    <name evidence="10" type="primary">rplV</name>
    <name evidence="14" type="ORF">IV74_GL000580</name>
</gene>
<dbReference type="Gene3D" id="3.90.470.10">
    <property type="entry name" value="Ribosomal protein L22/L17"/>
    <property type="match status" value="1"/>
</dbReference>
<keyword evidence="4 10" id="KW-0699">rRNA-binding</keyword>
<keyword evidence="15" id="KW-1185">Reference proteome</keyword>
<dbReference type="GeneID" id="89587872"/>
<comment type="subunit">
    <text evidence="3 10 12">Part of the 50S ribosomal subunit.</text>
</comment>
<keyword evidence="6 10" id="KW-0689">Ribosomal protein</keyword>
<comment type="caution">
    <text evidence="14">The sequence shown here is derived from an EMBL/GenBank/DDBJ whole genome shotgun (WGS) entry which is preliminary data.</text>
</comment>
<dbReference type="PANTHER" id="PTHR13501:SF8">
    <property type="entry name" value="LARGE RIBOSOMAL SUBUNIT PROTEIN UL22M"/>
    <property type="match status" value="1"/>
</dbReference>
<comment type="function">
    <text evidence="10 13">This protein binds specifically to 23S rRNA; its binding is stimulated by other ribosomal proteins, e.g., L4, L17, and L20. It is important during the early stages of 50S assembly. It makes multiple contacts with different domains of the 23S rRNA in the assembled 50S subunit and ribosome.</text>
</comment>
<dbReference type="CDD" id="cd00336">
    <property type="entry name" value="Ribosomal_L22"/>
    <property type="match status" value="1"/>
</dbReference>
<evidence type="ECO:0000256" key="7">
    <source>
        <dbReference type="ARBA" id="ARBA00023274"/>
    </source>
</evidence>
<dbReference type="PANTHER" id="PTHR13501">
    <property type="entry name" value="CHLOROPLAST 50S RIBOSOMAL PROTEIN L22-RELATED"/>
    <property type="match status" value="1"/>
</dbReference>
<evidence type="ECO:0000256" key="13">
    <source>
        <dbReference type="RuleBase" id="RU004008"/>
    </source>
</evidence>
<comment type="function">
    <text evidence="1 10">The globular domain of the protein is located near the polypeptide exit tunnel on the outside of the subunit, while an extended beta-hairpin is found that lines the wall of the exit tunnel in the center of the 70S ribosome.</text>
</comment>
<evidence type="ECO:0000256" key="2">
    <source>
        <dbReference type="ARBA" id="ARBA00009451"/>
    </source>
</evidence>
<evidence type="ECO:0000256" key="3">
    <source>
        <dbReference type="ARBA" id="ARBA00011838"/>
    </source>
</evidence>
<sequence length="118" mass="12792">MSEQITAAKATANTVRISARKVRLVIDLIRGKSIGEAISILKFTPNGASVPVEKVLMSAVANAEHNYDLDVENLVISEAYANEGPTMKRFRPRAKGSASPIMKRTSHITIVVSEKKEG</sequence>
<dbReference type="GO" id="GO:0022625">
    <property type="term" value="C:cytosolic large ribosomal subunit"/>
    <property type="evidence" value="ECO:0007669"/>
    <property type="project" value="TreeGrafter"/>
</dbReference>
<proteinExistence type="inferred from homology"/>
<dbReference type="SUPFAM" id="SSF54843">
    <property type="entry name" value="Ribosomal protein L22"/>
    <property type="match status" value="1"/>
</dbReference>
<dbReference type="GO" id="GO:0019843">
    <property type="term" value="F:rRNA binding"/>
    <property type="evidence" value="ECO:0007669"/>
    <property type="project" value="UniProtKB-UniRule"/>
</dbReference>
<evidence type="ECO:0000256" key="8">
    <source>
        <dbReference type="ARBA" id="ARBA00025084"/>
    </source>
</evidence>
<evidence type="ECO:0000256" key="9">
    <source>
        <dbReference type="ARBA" id="ARBA00035207"/>
    </source>
</evidence>
<evidence type="ECO:0000313" key="14">
    <source>
        <dbReference type="EMBL" id="KRN56932.1"/>
    </source>
</evidence>
<comment type="similarity">
    <text evidence="2 10 11">Belongs to the universal ribosomal protein uL22 family.</text>
</comment>
<keyword evidence="7 10" id="KW-0687">Ribonucleoprotein</keyword>
<dbReference type="InterPro" id="IPR036394">
    <property type="entry name" value="Ribosomal_uL22_sf"/>
</dbReference>
<evidence type="ECO:0000256" key="5">
    <source>
        <dbReference type="ARBA" id="ARBA00022884"/>
    </source>
</evidence>
<comment type="function">
    <text evidence="8">This protein binds specifically to 23S rRNA; its binding is stimulated by other ribosomal proteins, e.g. L4, L17, and L20. It is important during the early stages of 50S assembly. It makes multiple contacts with different domains of the 23S rRNA in the assembled 50S subunit and ribosome.</text>
</comment>
<dbReference type="EMBL" id="JQBS01000017">
    <property type="protein sequence ID" value="KRN56932.1"/>
    <property type="molecule type" value="Genomic_DNA"/>
</dbReference>
<dbReference type="InterPro" id="IPR001063">
    <property type="entry name" value="Ribosomal_uL22"/>
</dbReference>
<reference evidence="14 15" key="1">
    <citation type="journal article" date="2015" name="Genome Announc.">
        <title>Expanding the biotechnology potential of lactobacilli through comparative genomics of 213 strains and associated genera.</title>
        <authorList>
            <person name="Sun Z."/>
            <person name="Harris H.M."/>
            <person name="McCann A."/>
            <person name="Guo C."/>
            <person name="Argimon S."/>
            <person name="Zhang W."/>
            <person name="Yang X."/>
            <person name="Jeffery I.B."/>
            <person name="Cooney J.C."/>
            <person name="Kagawa T.F."/>
            <person name="Liu W."/>
            <person name="Song Y."/>
            <person name="Salvetti E."/>
            <person name="Wrobel A."/>
            <person name="Rasinkangas P."/>
            <person name="Parkhill J."/>
            <person name="Rea M.C."/>
            <person name="O'Sullivan O."/>
            <person name="Ritari J."/>
            <person name="Douillard F.P."/>
            <person name="Paul Ross R."/>
            <person name="Yang R."/>
            <person name="Briner A.E."/>
            <person name="Felis G.E."/>
            <person name="de Vos W.M."/>
            <person name="Barrangou R."/>
            <person name="Klaenhammer T.R."/>
            <person name="Caufield P.W."/>
            <person name="Cui Y."/>
            <person name="Zhang H."/>
            <person name="O'Toole P.W."/>
        </authorList>
    </citation>
    <scope>NUCLEOTIDE SEQUENCE [LARGE SCALE GENOMIC DNA]</scope>
    <source>
        <strain evidence="14 15">DSM 20623</strain>
    </source>
</reference>
<protein>
    <recommendedName>
        <fullName evidence="9 10">Large ribosomal subunit protein uL22</fullName>
    </recommendedName>
</protein>
<dbReference type="PROSITE" id="PS00464">
    <property type="entry name" value="RIBOSOMAL_L22"/>
    <property type="match status" value="1"/>
</dbReference>
<dbReference type="PATRIC" id="fig|1449336.4.peg.592"/>
<name>A0A0R2I5C4_CARDV</name>
<evidence type="ECO:0000256" key="10">
    <source>
        <dbReference type="HAMAP-Rule" id="MF_01331"/>
    </source>
</evidence>
<dbReference type="Proteomes" id="UP000051658">
    <property type="component" value="Unassembled WGS sequence"/>
</dbReference>
<dbReference type="eggNOG" id="COG0091">
    <property type="taxonomic scope" value="Bacteria"/>
</dbReference>